<dbReference type="GO" id="GO:0015297">
    <property type="term" value="F:antiporter activity"/>
    <property type="evidence" value="ECO:0007669"/>
    <property type="project" value="TreeGrafter"/>
</dbReference>
<comment type="subcellular location">
    <subcellularLocation>
        <location evidence="1">Cell inner membrane</location>
        <topology evidence="1">Multi-pass membrane protein</topology>
    </subcellularLocation>
    <subcellularLocation>
        <location evidence="9">Cell membrane</location>
        <topology evidence="9">Multi-pass membrane protein</topology>
    </subcellularLocation>
</comment>
<evidence type="ECO:0000256" key="8">
    <source>
        <dbReference type="ARBA" id="ARBA00023136"/>
    </source>
</evidence>
<dbReference type="PANTHER" id="PTHR30561:SF6">
    <property type="entry name" value="SPERMIDINE EXPORT PROTEIN MDTI"/>
    <property type="match status" value="1"/>
</dbReference>
<keyword evidence="6 9" id="KW-0812">Transmembrane</keyword>
<evidence type="ECO:0000256" key="4">
    <source>
        <dbReference type="ARBA" id="ARBA00022475"/>
    </source>
</evidence>
<dbReference type="RefSeq" id="WP_005028267.1">
    <property type="nucleotide sequence ID" value="NZ_KE150238.1"/>
</dbReference>
<dbReference type="InterPro" id="IPR045324">
    <property type="entry name" value="Small_multidrug_res"/>
</dbReference>
<dbReference type="STRING" id="563192.HMPREF0179_02421"/>
<comment type="caution">
    <text evidence="11">The sequence shown here is derived from an EMBL/GenBank/DDBJ whole genome shotgun (WGS) entry which is preliminary data.</text>
</comment>
<keyword evidence="8 10" id="KW-0472">Membrane</keyword>
<evidence type="ECO:0000313" key="11">
    <source>
        <dbReference type="EMBL" id="EFV43780.1"/>
    </source>
</evidence>
<organism evidence="11 12">
    <name type="scientific">Bilophila wadsworthia (strain 3_1_6)</name>
    <dbReference type="NCBI Taxonomy" id="563192"/>
    <lineage>
        <taxon>Bacteria</taxon>
        <taxon>Pseudomonadati</taxon>
        <taxon>Thermodesulfobacteriota</taxon>
        <taxon>Desulfovibrionia</taxon>
        <taxon>Desulfovibrionales</taxon>
        <taxon>Desulfovibrionaceae</taxon>
        <taxon>Bilophila</taxon>
    </lineage>
</organism>
<dbReference type="Gene3D" id="1.10.3730.20">
    <property type="match status" value="1"/>
</dbReference>
<feature type="transmembrane region" description="Helical" evidence="10">
    <location>
        <begin position="6"/>
        <end position="27"/>
    </location>
</feature>
<feature type="transmembrane region" description="Helical" evidence="10">
    <location>
        <begin position="91"/>
        <end position="108"/>
    </location>
</feature>
<dbReference type="GO" id="GO:0015220">
    <property type="term" value="F:choline transmembrane transporter activity"/>
    <property type="evidence" value="ECO:0007669"/>
    <property type="project" value="TreeGrafter"/>
</dbReference>
<dbReference type="GO" id="GO:0015199">
    <property type="term" value="F:amino-acid betaine transmembrane transporter activity"/>
    <property type="evidence" value="ECO:0007669"/>
    <property type="project" value="TreeGrafter"/>
</dbReference>
<keyword evidence="12" id="KW-1185">Reference proteome</keyword>
<dbReference type="GO" id="GO:0005886">
    <property type="term" value="C:plasma membrane"/>
    <property type="evidence" value="ECO:0007669"/>
    <property type="project" value="UniProtKB-SubCell"/>
</dbReference>
<dbReference type="InterPro" id="IPR000390">
    <property type="entry name" value="Small_drug/metabolite_transptr"/>
</dbReference>
<keyword evidence="4" id="KW-1003">Cell membrane</keyword>
<accession>E5Y8A3</accession>
<keyword evidence="5" id="KW-0997">Cell inner membrane</keyword>
<dbReference type="AlphaFoldDB" id="E5Y8A3"/>
<protein>
    <recommendedName>
        <fullName evidence="3">Spermidine export protein MdtI</fullName>
    </recommendedName>
</protein>
<feature type="transmembrane region" description="Helical" evidence="10">
    <location>
        <begin position="62"/>
        <end position="84"/>
    </location>
</feature>
<gene>
    <name evidence="11" type="ORF">HMPREF0179_02421</name>
</gene>
<evidence type="ECO:0000256" key="9">
    <source>
        <dbReference type="RuleBase" id="RU003942"/>
    </source>
</evidence>
<dbReference type="Proteomes" id="UP000006034">
    <property type="component" value="Unassembled WGS sequence"/>
</dbReference>
<evidence type="ECO:0000256" key="1">
    <source>
        <dbReference type="ARBA" id="ARBA00004429"/>
    </source>
</evidence>
<evidence type="ECO:0000256" key="6">
    <source>
        <dbReference type="ARBA" id="ARBA00022692"/>
    </source>
</evidence>
<dbReference type="GO" id="GO:1903711">
    <property type="term" value="P:spermidine transmembrane transport"/>
    <property type="evidence" value="ECO:0007669"/>
    <property type="project" value="TreeGrafter"/>
</dbReference>
<name>E5Y8A3_BILW3</name>
<keyword evidence="7 10" id="KW-1133">Transmembrane helix</keyword>
<dbReference type="eggNOG" id="COG2076">
    <property type="taxonomic scope" value="Bacteria"/>
</dbReference>
<dbReference type="GeneID" id="78085553"/>
<reference evidence="11 12" key="2">
    <citation type="submission" date="2013-04" db="EMBL/GenBank/DDBJ databases">
        <title>The Genome Sequence of Bilophila wadsworthia 3_1_6.</title>
        <authorList>
            <consortium name="The Broad Institute Genomics Platform"/>
            <person name="Earl A."/>
            <person name="Ward D."/>
            <person name="Feldgarden M."/>
            <person name="Gevers D."/>
            <person name="Sibley C."/>
            <person name="Strauss J."/>
            <person name="Allen-Vercoe E."/>
            <person name="Walker B."/>
            <person name="Young S."/>
            <person name="Zeng Q."/>
            <person name="Gargeya S."/>
            <person name="Fitzgerald M."/>
            <person name="Haas B."/>
            <person name="Abouelleil A."/>
            <person name="Allen A.W."/>
            <person name="Alvarado L."/>
            <person name="Arachchi H.M."/>
            <person name="Berlin A.M."/>
            <person name="Chapman S.B."/>
            <person name="Gainer-Dewar J."/>
            <person name="Goldberg J."/>
            <person name="Griggs A."/>
            <person name="Gujja S."/>
            <person name="Hansen M."/>
            <person name="Howarth C."/>
            <person name="Imamovic A."/>
            <person name="Ireland A."/>
            <person name="Larimer J."/>
            <person name="McCowan C."/>
            <person name="Murphy C."/>
            <person name="Pearson M."/>
            <person name="Poon T.W."/>
            <person name="Priest M."/>
            <person name="Roberts A."/>
            <person name="Saif S."/>
            <person name="Shea T."/>
            <person name="Sisk P."/>
            <person name="Sykes S."/>
            <person name="Wortman J."/>
            <person name="Nusbaum C."/>
            <person name="Birren B."/>
        </authorList>
    </citation>
    <scope>NUCLEOTIDE SEQUENCE [LARGE SCALE GENOMIC DNA]</scope>
    <source>
        <strain evidence="11 12">3_1_6</strain>
    </source>
</reference>
<sequence length="109" mass="11557">MSSFFSLSLLAVIVAALLDIVANLLLAKSQGFRRKFIGFASLGMVGLAFYALSLAVRDMDLAVAYAMWGGFGILGTSIGGWLLLGQRLKPCAWLGMVLLIGGMTVLKLS</sequence>
<feature type="transmembrane region" description="Helical" evidence="10">
    <location>
        <begin position="36"/>
        <end position="56"/>
    </location>
</feature>
<dbReference type="NCBIfam" id="NF007934">
    <property type="entry name" value="PRK10650.1"/>
    <property type="match status" value="1"/>
</dbReference>
<comment type="similarity">
    <text evidence="9">Belongs to the drug/metabolite transporter (DMT) superfamily. Small multidrug resistance (SMR) (TC 2.A.7.1) family.</text>
</comment>
<evidence type="ECO:0000256" key="7">
    <source>
        <dbReference type="ARBA" id="ARBA00022989"/>
    </source>
</evidence>
<dbReference type="PANTHER" id="PTHR30561">
    <property type="entry name" value="SMR FAMILY PROTON-DEPENDENT DRUG EFFLUX TRANSPORTER SUGE"/>
    <property type="match status" value="1"/>
</dbReference>
<dbReference type="OrthoDB" id="5465142at2"/>
<dbReference type="Pfam" id="PF00893">
    <property type="entry name" value="Multi_Drug_Res"/>
    <property type="match status" value="1"/>
</dbReference>
<dbReference type="EMBL" id="ADCP02000001">
    <property type="protein sequence ID" value="EFV43780.1"/>
    <property type="molecule type" value="Genomic_DNA"/>
</dbReference>
<dbReference type="InterPro" id="IPR037185">
    <property type="entry name" value="EmrE-like"/>
</dbReference>
<evidence type="ECO:0000256" key="3">
    <source>
        <dbReference type="ARBA" id="ARBA00021114"/>
    </source>
</evidence>
<dbReference type="GO" id="GO:0031460">
    <property type="term" value="P:glycine betaine transport"/>
    <property type="evidence" value="ECO:0007669"/>
    <property type="project" value="TreeGrafter"/>
</dbReference>
<evidence type="ECO:0000256" key="2">
    <source>
        <dbReference type="ARBA" id="ARBA00011359"/>
    </source>
</evidence>
<dbReference type="SUPFAM" id="SSF103481">
    <property type="entry name" value="Multidrug resistance efflux transporter EmrE"/>
    <property type="match status" value="1"/>
</dbReference>
<proteinExistence type="inferred from homology"/>
<evidence type="ECO:0000256" key="10">
    <source>
        <dbReference type="SAM" id="Phobius"/>
    </source>
</evidence>
<evidence type="ECO:0000256" key="5">
    <source>
        <dbReference type="ARBA" id="ARBA00022519"/>
    </source>
</evidence>
<comment type="subunit">
    <text evidence="2">Forms a complex with MdtJ.</text>
</comment>
<dbReference type="HOGENOM" id="CLU_133067_0_4_7"/>
<evidence type="ECO:0000313" key="12">
    <source>
        <dbReference type="Proteomes" id="UP000006034"/>
    </source>
</evidence>
<reference evidence="11 12" key="1">
    <citation type="submission" date="2010-10" db="EMBL/GenBank/DDBJ databases">
        <authorList>
            <consortium name="The Broad Institute Genome Sequencing Platform"/>
            <person name="Ward D."/>
            <person name="Earl A."/>
            <person name="Feldgarden M."/>
            <person name="Young S.K."/>
            <person name="Gargeya S."/>
            <person name="Zeng Q."/>
            <person name="Alvarado L."/>
            <person name="Berlin A."/>
            <person name="Bochicchio J."/>
            <person name="Chapman S.B."/>
            <person name="Chen Z."/>
            <person name="Freedman E."/>
            <person name="Gellesch M."/>
            <person name="Goldberg J."/>
            <person name="Griggs A."/>
            <person name="Gujja S."/>
            <person name="Heilman E."/>
            <person name="Heiman D."/>
            <person name="Howarth C."/>
            <person name="Mehta T."/>
            <person name="Neiman D."/>
            <person name="Pearson M."/>
            <person name="Roberts A."/>
            <person name="Saif S."/>
            <person name="Shea T."/>
            <person name="Shenoy N."/>
            <person name="Sisk P."/>
            <person name="Stolte C."/>
            <person name="Sykes S."/>
            <person name="White J."/>
            <person name="Yandava C."/>
            <person name="Allen-Vercoe E."/>
            <person name="Sibley C."/>
            <person name="Ambrose C.E."/>
            <person name="Strauss J."/>
            <person name="Daigneault M."/>
            <person name="Haas B."/>
            <person name="Nusbaum C."/>
            <person name="Birren B."/>
        </authorList>
    </citation>
    <scope>NUCLEOTIDE SEQUENCE [LARGE SCALE GENOMIC DNA]</scope>
    <source>
        <strain evidence="11 12">3_1_6</strain>
    </source>
</reference>